<dbReference type="CDD" id="cd06224">
    <property type="entry name" value="REM"/>
    <property type="match status" value="1"/>
</dbReference>
<proteinExistence type="predicted"/>
<dbReference type="InterPro" id="IPR023578">
    <property type="entry name" value="Ras_GEF_dom_sf"/>
</dbReference>
<feature type="region of interest" description="Disordered" evidence="2">
    <location>
        <begin position="209"/>
        <end position="238"/>
    </location>
</feature>
<keyword evidence="5" id="KW-1185">Reference proteome</keyword>
<dbReference type="PROSITE" id="PS50212">
    <property type="entry name" value="RASGEF_NTER"/>
    <property type="match status" value="1"/>
</dbReference>
<dbReference type="Gene3D" id="1.20.870.10">
    <property type="entry name" value="Son of sevenless (SoS) protein Chain: S domain 1"/>
    <property type="match status" value="1"/>
</dbReference>
<dbReference type="PANTHER" id="PTHR46793:SF1">
    <property type="entry name" value="1700018F24RIK PROTEIN-RELATED"/>
    <property type="match status" value="1"/>
</dbReference>
<dbReference type="PANTHER" id="PTHR46793">
    <property type="entry name" value="1700018F24RIK PROTEIN-RELATED-RELATED"/>
    <property type="match status" value="1"/>
</dbReference>
<protein>
    <submittedName>
        <fullName evidence="4">Predicted gene 4871</fullName>
    </submittedName>
</protein>
<comment type="caution">
    <text evidence="4">The sequence shown here is derived from an EMBL/GenBank/DDBJ whole genome shotgun (WGS) entry which is preliminary data.</text>
</comment>
<evidence type="ECO:0000256" key="2">
    <source>
        <dbReference type="SAM" id="MobiDB-lite"/>
    </source>
</evidence>
<dbReference type="SUPFAM" id="SSF48366">
    <property type="entry name" value="Ras GEF"/>
    <property type="match status" value="1"/>
</dbReference>
<feature type="domain" description="N-terminal Ras-GEF" evidence="3">
    <location>
        <begin position="18"/>
        <end position="144"/>
    </location>
</feature>
<evidence type="ECO:0000256" key="1">
    <source>
        <dbReference type="PROSITE-ProRule" id="PRU00135"/>
    </source>
</evidence>
<dbReference type="Proteomes" id="UP001623349">
    <property type="component" value="Unassembled WGS sequence"/>
</dbReference>
<keyword evidence="1" id="KW-0344">Guanine-nucleotide releasing factor</keyword>
<gene>
    <name evidence="4" type="ORF">APTSU1_000570500</name>
</gene>
<dbReference type="EMBL" id="BAAFST010000005">
    <property type="protein sequence ID" value="GAB1290475.1"/>
    <property type="molecule type" value="Genomic_DNA"/>
</dbReference>
<feature type="compositionally biased region" description="Polar residues" evidence="2">
    <location>
        <begin position="216"/>
        <end position="232"/>
    </location>
</feature>
<sequence length="279" mass="31294">MVSPQNKKKPGSLPKPPRFNYRTTEYIEQMVEYLPTAVRYNDHLSISIFLTVYHKYVTTWEVLDLIMTIFFRFKYPSFQPDCEEDQQTKSDIFSFLSRWFEKFPDSFCKDPDMAVVRRLMTYVKLNVPSAEVHARATELLAVLEEEEAKKLKLEKACATTPAELPVQDASVMQESLAVRPASVAESQGDLPPREDPELLETTLVEPFEPEAGPVQLPTSDQALPTSADTQSPVDVSADRAADAAADVSADVGANVSAFEHMFLYSVVKLGDPECFFPSP</sequence>
<evidence type="ECO:0000313" key="4">
    <source>
        <dbReference type="EMBL" id="GAB1290475.1"/>
    </source>
</evidence>
<evidence type="ECO:0000313" key="5">
    <source>
        <dbReference type="Proteomes" id="UP001623349"/>
    </source>
</evidence>
<organism evidence="4 5">
    <name type="scientific">Apodemus speciosus</name>
    <name type="common">Large Japanese field mouse</name>
    <dbReference type="NCBI Taxonomy" id="105296"/>
    <lineage>
        <taxon>Eukaryota</taxon>
        <taxon>Metazoa</taxon>
        <taxon>Chordata</taxon>
        <taxon>Craniata</taxon>
        <taxon>Vertebrata</taxon>
        <taxon>Euteleostomi</taxon>
        <taxon>Mammalia</taxon>
        <taxon>Eutheria</taxon>
        <taxon>Euarchontoglires</taxon>
        <taxon>Glires</taxon>
        <taxon>Rodentia</taxon>
        <taxon>Myomorpha</taxon>
        <taxon>Muroidea</taxon>
        <taxon>Muridae</taxon>
        <taxon>Murinae</taxon>
        <taxon>Apodemus</taxon>
    </lineage>
</organism>
<dbReference type="InterPro" id="IPR000651">
    <property type="entry name" value="Ras-like_Gua-exchang_fac_N"/>
</dbReference>
<accession>A0ABQ0EU42</accession>
<reference evidence="4 5" key="1">
    <citation type="submission" date="2024-08" db="EMBL/GenBank/DDBJ databases">
        <title>The draft genome of Apodemus speciosus.</title>
        <authorList>
            <person name="Nabeshima K."/>
            <person name="Suzuki S."/>
            <person name="Onuma M."/>
        </authorList>
    </citation>
    <scope>NUCLEOTIDE SEQUENCE [LARGE SCALE GENOMIC DNA]</scope>
    <source>
        <strain evidence="4">IB14-021</strain>
    </source>
</reference>
<dbReference type="Pfam" id="PF00618">
    <property type="entry name" value="RasGEF_N"/>
    <property type="match status" value="1"/>
</dbReference>
<name>A0ABQ0EU42_APOSI</name>
<evidence type="ECO:0000259" key="3">
    <source>
        <dbReference type="PROSITE" id="PS50212"/>
    </source>
</evidence>